<sequence>MNGGLIFLLILIFVVLASYGGWIAWSRIRAQRLGLPPPSLNPFARSASSATYPAPARGGVLGWFDTQMRRLKMRNNRSAAGAYEGTTYAGGGGGGGQQRGFEHDEAWDTRVGHEVGYEEQELGLHAPERGDYGYTGGRGIGDAVYGAPSPGFPAQDEGERGRSRTRGYEEGLHVDDASARNPFGDENAAGSLRGVSPRPLELDAQDTGYVGPKGHKKQASLDDSPTERRSEY</sequence>
<protein>
    <recommendedName>
        <fullName evidence="5">Acid phosphatase-like protein</fullName>
    </recommendedName>
</protein>
<dbReference type="AlphaFoldDB" id="A0A6A6V487"/>
<gene>
    <name evidence="3" type="ORF">M011DRAFT_469491</name>
</gene>
<feature type="compositionally biased region" description="Basic and acidic residues" evidence="1">
    <location>
        <begin position="157"/>
        <end position="178"/>
    </location>
</feature>
<keyword evidence="2" id="KW-1133">Transmembrane helix</keyword>
<accession>A0A6A6V487</accession>
<evidence type="ECO:0000313" key="4">
    <source>
        <dbReference type="Proteomes" id="UP000799440"/>
    </source>
</evidence>
<keyword evidence="4" id="KW-1185">Reference proteome</keyword>
<dbReference type="EMBL" id="MU006582">
    <property type="protein sequence ID" value="KAF2745432.1"/>
    <property type="molecule type" value="Genomic_DNA"/>
</dbReference>
<evidence type="ECO:0000256" key="2">
    <source>
        <dbReference type="SAM" id="Phobius"/>
    </source>
</evidence>
<feature type="region of interest" description="Disordered" evidence="1">
    <location>
        <begin position="144"/>
        <end position="232"/>
    </location>
</feature>
<name>A0A6A6V487_9PLEO</name>
<proteinExistence type="predicted"/>
<reference evidence="3" key="1">
    <citation type="journal article" date="2020" name="Stud. Mycol.">
        <title>101 Dothideomycetes genomes: a test case for predicting lifestyles and emergence of pathogens.</title>
        <authorList>
            <person name="Haridas S."/>
            <person name="Albert R."/>
            <person name="Binder M."/>
            <person name="Bloem J."/>
            <person name="Labutti K."/>
            <person name="Salamov A."/>
            <person name="Andreopoulos B."/>
            <person name="Baker S."/>
            <person name="Barry K."/>
            <person name="Bills G."/>
            <person name="Bluhm B."/>
            <person name="Cannon C."/>
            <person name="Castanera R."/>
            <person name="Culley D."/>
            <person name="Daum C."/>
            <person name="Ezra D."/>
            <person name="Gonzalez J."/>
            <person name="Henrissat B."/>
            <person name="Kuo A."/>
            <person name="Liang C."/>
            <person name="Lipzen A."/>
            <person name="Lutzoni F."/>
            <person name="Magnuson J."/>
            <person name="Mondo S."/>
            <person name="Nolan M."/>
            <person name="Ohm R."/>
            <person name="Pangilinan J."/>
            <person name="Park H.-J."/>
            <person name="Ramirez L."/>
            <person name="Alfaro M."/>
            <person name="Sun H."/>
            <person name="Tritt A."/>
            <person name="Yoshinaga Y."/>
            <person name="Zwiers L.-H."/>
            <person name="Turgeon B."/>
            <person name="Goodwin S."/>
            <person name="Spatafora J."/>
            <person name="Crous P."/>
            <person name="Grigoriev I."/>
        </authorList>
    </citation>
    <scope>NUCLEOTIDE SEQUENCE</scope>
    <source>
        <strain evidence="3">CBS 119925</strain>
    </source>
</reference>
<keyword evidence="2" id="KW-0472">Membrane</keyword>
<keyword evidence="2" id="KW-0812">Transmembrane</keyword>
<evidence type="ECO:0008006" key="5">
    <source>
        <dbReference type="Google" id="ProtNLM"/>
    </source>
</evidence>
<feature type="transmembrane region" description="Helical" evidence="2">
    <location>
        <begin position="6"/>
        <end position="25"/>
    </location>
</feature>
<dbReference type="Proteomes" id="UP000799440">
    <property type="component" value="Unassembled WGS sequence"/>
</dbReference>
<evidence type="ECO:0000256" key="1">
    <source>
        <dbReference type="SAM" id="MobiDB-lite"/>
    </source>
</evidence>
<evidence type="ECO:0000313" key="3">
    <source>
        <dbReference type="EMBL" id="KAF2745432.1"/>
    </source>
</evidence>
<organism evidence="3 4">
    <name type="scientific">Sporormia fimetaria CBS 119925</name>
    <dbReference type="NCBI Taxonomy" id="1340428"/>
    <lineage>
        <taxon>Eukaryota</taxon>
        <taxon>Fungi</taxon>
        <taxon>Dikarya</taxon>
        <taxon>Ascomycota</taxon>
        <taxon>Pezizomycotina</taxon>
        <taxon>Dothideomycetes</taxon>
        <taxon>Pleosporomycetidae</taxon>
        <taxon>Pleosporales</taxon>
        <taxon>Sporormiaceae</taxon>
        <taxon>Sporormia</taxon>
    </lineage>
</organism>
<dbReference type="OrthoDB" id="5414285at2759"/>